<sequence length="100" mass="11487">MDEVERNLLYRVGYERRCERLGERLAQRETATRPRKKPKKAKRADATGAALVVRQKKDCDRKQHPTSKAVRPKNVRNTCKPSPSRFLTRSRGDGVSFSSC</sequence>
<name>F8NH16_SERL9</name>
<dbReference type="GeneID" id="18817675"/>
<feature type="compositionally biased region" description="Basic residues" evidence="1">
    <location>
        <begin position="33"/>
        <end position="42"/>
    </location>
</feature>
<dbReference type="KEGG" id="sla:SERLADRAFT_458213"/>
<dbReference type="EMBL" id="GL945429">
    <property type="protein sequence ID" value="EGO29873.1"/>
    <property type="molecule type" value="Genomic_DNA"/>
</dbReference>
<reference evidence="2" key="1">
    <citation type="submission" date="2011-04" db="EMBL/GenBank/DDBJ databases">
        <title>Evolution of plant cell wall degrading machinery underlies the functional diversity of forest fungi.</title>
        <authorList>
            <consortium name="US DOE Joint Genome Institute (JGI-PGF)"/>
            <person name="Eastwood D.C."/>
            <person name="Floudas D."/>
            <person name="Binder M."/>
            <person name="Majcherczyk A."/>
            <person name="Schneider P."/>
            <person name="Aerts A."/>
            <person name="Asiegbu F.O."/>
            <person name="Baker S.E."/>
            <person name="Barry K."/>
            <person name="Bendiksby M."/>
            <person name="Blumentritt M."/>
            <person name="Coutinho P.M."/>
            <person name="Cullen D."/>
            <person name="Cullen D."/>
            <person name="Gathman A."/>
            <person name="Goodell B."/>
            <person name="Henrissat B."/>
            <person name="Ihrmark K."/>
            <person name="Kauserud H."/>
            <person name="Kohler A."/>
            <person name="LaButti K."/>
            <person name="Lapidus A."/>
            <person name="Lavin J.L."/>
            <person name="Lee Y.-H."/>
            <person name="Lindquist E."/>
            <person name="Lilly W."/>
            <person name="Lucas S."/>
            <person name="Morin E."/>
            <person name="Murat C."/>
            <person name="Oguiza J.A."/>
            <person name="Park J."/>
            <person name="Pisabarro A.G."/>
            <person name="Riley R."/>
            <person name="Rosling A."/>
            <person name="Salamov A."/>
            <person name="Schmidt O."/>
            <person name="Schmutz J."/>
            <person name="Skrede I."/>
            <person name="Stenlid J."/>
            <person name="Wiebenga A."/>
            <person name="Xie X."/>
            <person name="Kues U."/>
            <person name="Hibbett D.S."/>
            <person name="Hoffmeister D."/>
            <person name="Hogberg N."/>
            <person name="Martin F."/>
            <person name="Grigoriev I.V."/>
            <person name="Watkinson S.C."/>
        </authorList>
    </citation>
    <scope>NUCLEOTIDE SEQUENCE</scope>
    <source>
        <strain evidence="2">S7.9</strain>
    </source>
</reference>
<dbReference type="Proteomes" id="UP000008064">
    <property type="component" value="Unassembled WGS sequence"/>
</dbReference>
<protein>
    <submittedName>
        <fullName evidence="2">Uncharacterized protein</fullName>
    </submittedName>
</protein>
<organism>
    <name type="scientific">Serpula lacrymans var. lacrymans (strain S7.9)</name>
    <name type="common">Dry rot fungus</name>
    <dbReference type="NCBI Taxonomy" id="578457"/>
    <lineage>
        <taxon>Eukaryota</taxon>
        <taxon>Fungi</taxon>
        <taxon>Dikarya</taxon>
        <taxon>Basidiomycota</taxon>
        <taxon>Agaricomycotina</taxon>
        <taxon>Agaricomycetes</taxon>
        <taxon>Agaricomycetidae</taxon>
        <taxon>Boletales</taxon>
        <taxon>Coniophorineae</taxon>
        <taxon>Serpulaceae</taxon>
        <taxon>Serpula</taxon>
    </lineage>
</organism>
<dbReference type="AlphaFoldDB" id="F8NH16"/>
<dbReference type="HOGENOM" id="CLU_2307762_0_0_1"/>
<feature type="compositionally biased region" description="Polar residues" evidence="1">
    <location>
        <begin position="75"/>
        <end position="87"/>
    </location>
</feature>
<feature type="region of interest" description="Disordered" evidence="1">
    <location>
        <begin position="26"/>
        <end position="100"/>
    </location>
</feature>
<evidence type="ECO:0000256" key="1">
    <source>
        <dbReference type="SAM" id="MobiDB-lite"/>
    </source>
</evidence>
<accession>F8NH16</accession>
<gene>
    <name evidence="2" type="ORF">SERLADRAFT_458213</name>
</gene>
<proteinExistence type="predicted"/>
<evidence type="ECO:0000313" key="2">
    <source>
        <dbReference type="EMBL" id="EGO29873.1"/>
    </source>
</evidence>
<dbReference type="RefSeq" id="XP_007314115.1">
    <property type="nucleotide sequence ID" value="XM_007314053.1"/>
</dbReference>